<evidence type="ECO:0000313" key="2">
    <source>
        <dbReference type="Proteomes" id="UP000033612"/>
    </source>
</evidence>
<reference evidence="1 2" key="1">
    <citation type="submission" date="2015-01" db="EMBL/GenBank/DDBJ databases">
        <title>Comparative genomics of the lactic acid bacteria isolated from the honey bee gut.</title>
        <authorList>
            <person name="Ellegaard K.M."/>
            <person name="Tamarit D."/>
            <person name="Javelind E."/>
            <person name="Olofsson T."/>
            <person name="Andersson S.G."/>
            <person name="Vasquez A."/>
        </authorList>
    </citation>
    <scope>NUCLEOTIDE SEQUENCE [LARGE SCALE GENOMIC DNA]</scope>
    <source>
        <strain evidence="1 2">Hma2</strain>
    </source>
</reference>
<dbReference type="EMBL" id="JXLH01000028">
    <property type="protein sequence ID" value="KJY55040.1"/>
    <property type="molecule type" value="Genomic_DNA"/>
</dbReference>
<keyword evidence="2" id="KW-1185">Reference proteome</keyword>
<proteinExistence type="predicted"/>
<protein>
    <submittedName>
        <fullName evidence="1">Uncharacterized protein</fullName>
    </submittedName>
</protein>
<name>A0A0F4L8W0_9LACO</name>
<sequence length="104" mass="11645">MFTYCNSLQKLDTKNFDMTNVPVDLTGLKNKDKNKTINILAGLDSLCAISISRTNKFEGTSLLTNGYTNTWMNVGNGTEKELENSLSLDSSKLPWTLQDKVDNY</sequence>
<accession>A0A0F4L8W0</accession>
<dbReference type="AlphaFoldDB" id="A0A0F4L8W0"/>
<gene>
    <name evidence="1" type="ORF">JF75_17990</name>
</gene>
<comment type="caution">
    <text evidence="1">The sequence shown here is derived from an EMBL/GenBank/DDBJ whole genome shotgun (WGS) entry which is preliminary data.</text>
</comment>
<dbReference type="HOGENOM" id="CLU_2246559_0_0_9"/>
<evidence type="ECO:0000313" key="1">
    <source>
        <dbReference type="EMBL" id="KJY55040.1"/>
    </source>
</evidence>
<dbReference type="PATRIC" id="fig|1218506.3.peg.1896"/>
<dbReference type="Proteomes" id="UP000033612">
    <property type="component" value="Unassembled WGS sequence"/>
</dbReference>
<organism evidence="1 2">
    <name type="scientific">Lactobacillus kimbladii</name>
    <dbReference type="NCBI Taxonomy" id="1218506"/>
    <lineage>
        <taxon>Bacteria</taxon>
        <taxon>Bacillati</taxon>
        <taxon>Bacillota</taxon>
        <taxon>Bacilli</taxon>
        <taxon>Lactobacillales</taxon>
        <taxon>Lactobacillaceae</taxon>
        <taxon>Lactobacillus</taxon>
    </lineage>
</organism>